<dbReference type="InterPro" id="IPR007407">
    <property type="entry name" value="DUF459"/>
</dbReference>
<dbReference type="EMBL" id="WBUI01000022">
    <property type="protein sequence ID" value="KAB2930261.1"/>
    <property type="molecule type" value="Genomic_DNA"/>
</dbReference>
<dbReference type="AlphaFoldDB" id="A0A833GZZ8"/>
<dbReference type="Gene3D" id="3.40.50.1110">
    <property type="entry name" value="SGNH hydrolase"/>
    <property type="match status" value="1"/>
</dbReference>
<gene>
    <name evidence="1" type="ORF">F9K24_17650</name>
</gene>
<proteinExistence type="predicted"/>
<protein>
    <submittedName>
        <fullName evidence="1">DUF459 domain-containing protein</fullName>
    </submittedName>
</protein>
<dbReference type="Proteomes" id="UP000460298">
    <property type="component" value="Unassembled WGS sequence"/>
</dbReference>
<dbReference type="GO" id="GO:0016788">
    <property type="term" value="F:hydrolase activity, acting on ester bonds"/>
    <property type="evidence" value="ECO:0007669"/>
    <property type="project" value="UniProtKB-ARBA"/>
</dbReference>
<evidence type="ECO:0000313" key="2">
    <source>
        <dbReference type="Proteomes" id="UP000460298"/>
    </source>
</evidence>
<dbReference type="Pfam" id="PF04311">
    <property type="entry name" value="DUF459"/>
    <property type="match status" value="1"/>
</dbReference>
<dbReference type="InterPro" id="IPR036514">
    <property type="entry name" value="SGNH_hydro_sf"/>
</dbReference>
<sequence>MKRRSLTRILPAKSIVTGMILVLLASLTQCASGDLKNPARTKVEGPIRIVMVGDSMMGGFFGKALAEEFASRPDVFVERDYKISTGLSGLHPYDWSARTEELLRRHNPDVLIAFYGANDTLAVKEKDGKNYMFHNPEFRTRYARHVNEYVKRFAPRVKRLYLIGQPATDHRTFSVRYPVTNDIFREVCSRYPNAFYVPSWEHTTINGTYALRMPDRNGKLQKVKYEDAVHPTPAGGIIMKDALLPYFLSELDLKDAPHDVAQTEAKPSVEKAN</sequence>
<reference evidence="1 2" key="1">
    <citation type="submission" date="2019-10" db="EMBL/GenBank/DDBJ databases">
        <title>Extracellular Electron Transfer in a Candidatus Methanoperedens spp. Enrichment Culture.</title>
        <authorList>
            <person name="Berger S."/>
            <person name="Rangel Shaw D."/>
            <person name="Berben T."/>
            <person name="In 'T Zandt M."/>
            <person name="Frank J."/>
            <person name="Reimann J."/>
            <person name="Jetten M.S.M."/>
            <person name="Welte C.U."/>
        </authorList>
    </citation>
    <scope>NUCLEOTIDE SEQUENCE [LARGE SCALE GENOMIC DNA]</scope>
    <source>
        <strain evidence="1">SB12</strain>
    </source>
</reference>
<organism evidence="1 2">
    <name type="scientific">Leptonema illini</name>
    <dbReference type="NCBI Taxonomy" id="183"/>
    <lineage>
        <taxon>Bacteria</taxon>
        <taxon>Pseudomonadati</taxon>
        <taxon>Spirochaetota</taxon>
        <taxon>Spirochaetia</taxon>
        <taxon>Leptospirales</taxon>
        <taxon>Leptospiraceae</taxon>
        <taxon>Leptonema</taxon>
    </lineage>
</organism>
<comment type="caution">
    <text evidence="1">The sequence shown here is derived from an EMBL/GenBank/DDBJ whole genome shotgun (WGS) entry which is preliminary data.</text>
</comment>
<dbReference type="SUPFAM" id="SSF52266">
    <property type="entry name" value="SGNH hydrolase"/>
    <property type="match status" value="1"/>
</dbReference>
<name>A0A833GZZ8_9LEPT</name>
<evidence type="ECO:0000313" key="1">
    <source>
        <dbReference type="EMBL" id="KAB2930261.1"/>
    </source>
</evidence>
<accession>A0A833GZZ8</accession>